<dbReference type="AlphaFoldDB" id="A0A918TWX8"/>
<accession>A0A918TWX8</accession>
<proteinExistence type="predicted"/>
<dbReference type="RefSeq" id="WP_189573151.1">
    <property type="nucleotide sequence ID" value="NZ_BMXI01000018.1"/>
</dbReference>
<reference evidence="2" key="1">
    <citation type="journal article" date="2014" name="Int. J. Syst. Evol. Microbiol.">
        <title>Complete genome sequence of Corynebacterium casei LMG S-19264T (=DSM 44701T), isolated from a smear-ripened cheese.</title>
        <authorList>
            <consortium name="US DOE Joint Genome Institute (JGI-PGF)"/>
            <person name="Walter F."/>
            <person name="Albersmeier A."/>
            <person name="Kalinowski J."/>
            <person name="Ruckert C."/>
        </authorList>
    </citation>
    <scope>NUCLEOTIDE SEQUENCE</scope>
    <source>
        <strain evidence="2">KCTC 12988</strain>
    </source>
</reference>
<protein>
    <recommendedName>
        <fullName evidence="1">KilA-N DNA-binding domain-containing protein</fullName>
    </recommendedName>
</protein>
<sequence length="124" mass="13865">MSKNKELKKLEEKVVTFRDQNLLLDADLAKMLGTTTSSLLQMVGKNKSRFPKSFVFPAKKKELEVLIEEKHLTKKQANSRTTAPLLFTEAGAYMSAFLLKTKAADKLSVAVLDTFLEKEAKSGK</sequence>
<dbReference type="Proteomes" id="UP000644507">
    <property type="component" value="Unassembled WGS sequence"/>
</dbReference>
<dbReference type="InterPro" id="IPR018873">
    <property type="entry name" value="KilA-N_DNA-bd_domain"/>
</dbReference>
<reference evidence="2" key="2">
    <citation type="submission" date="2020-09" db="EMBL/GenBank/DDBJ databases">
        <authorList>
            <person name="Sun Q."/>
            <person name="Kim S."/>
        </authorList>
    </citation>
    <scope>NUCLEOTIDE SEQUENCE</scope>
    <source>
        <strain evidence="2">KCTC 12988</strain>
    </source>
</reference>
<feature type="domain" description="KilA-N DNA-binding" evidence="1">
    <location>
        <begin position="13"/>
        <end position="95"/>
    </location>
</feature>
<comment type="caution">
    <text evidence="2">The sequence shown here is derived from an EMBL/GenBank/DDBJ whole genome shotgun (WGS) entry which is preliminary data.</text>
</comment>
<keyword evidence="3" id="KW-1185">Reference proteome</keyword>
<organism evidence="2 3">
    <name type="scientific">Roseibacillus persicicus</name>
    <dbReference type="NCBI Taxonomy" id="454148"/>
    <lineage>
        <taxon>Bacteria</taxon>
        <taxon>Pseudomonadati</taxon>
        <taxon>Verrucomicrobiota</taxon>
        <taxon>Verrucomicrobiia</taxon>
        <taxon>Verrucomicrobiales</taxon>
        <taxon>Verrucomicrobiaceae</taxon>
        <taxon>Roseibacillus</taxon>
    </lineage>
</organism>
<name>A0A918TWX8_9BACT</name>
<dbReference type="Pfam" id="PF10543">
    <property type="entry name" value="ORF6N"/>
    <property type="match status" value="1"/>
</dbReference>
<evidence type="ECO:0000313" key="2">
    <source>
        <dbReference type="EMBL" id="GHC64740.1"/>
    </source>
</evidence>
<evidence type="ECO:0000313" key="3">
    <source>
        <dbReference type="Proteomes" id="UP000644507"/>
    </source>
</evidence>
<evidence type="ECO:0000259" key="1">
    <source>
        <dbReference type="Pfam" id="PF10543"/>
    </source>
</evidence>
<dbReference type="EMBL" id="BMXI01000018">
    <property type="protein sequence ID" value="GHC64740.1"/>
    <property type="molecule type" value="Genomic_DNA"/>
</dbReference>
<gene>
    <name evidence="2" type="ORF">GCM10007100_35500</name>
</gene>